<reference evidence="1" key="1">
    <citation type="journal article" date="2020" name="Stud. Mycol.">
        <title>101 Dothideomycetes genomes: a test case for predicting lifestyles and emergence of pathogens.</title>
        <authorList>
            <person name="Haridas S."/>
            <person name="Albert R."/>
            <person name="Binder M."/>
            <person name="Bloem J."/>
            <person name="Labutti K."/>
            <person name="Salamov A."/>
            <person name="Andreopoulos B."/>
            <person name="Baker S."/>
            <person name="Barry K."/>
            <person name="Bills G."/>
            <person name="Bluhm B."/>
            <person name="Cannon C."/>
            <person name="Castanera R."/>
            <person name="Culley D."/>
            <person name="Daum C."/>
            <person name="Ezra D."/>
            <person name="Gonzalez J."/>
            <person name="Henrissat B."/>
            <person name="Kuo A."/>
            <person name="Liang C."/>
            <person name="Lipzen A."/>
            <person name="Lutzoni F."/>
            <person name="Magnuson J."/>
            <person name="Mondo S."/>
            <person name="Nolan M."/>
            <person name="Ohm R."/>
            <person name="Pangilinan J."/>
            <person name="Park H.-J."/>
            <person name="Ramirez L."/>
            <person name="Alfaro M."/>
            <person name="Sun H."/>
            <person name="Tritt A."/>
            <person name="Yoshinaga Y."/>
            <person name="Zwiers L.-H."/>
            <person name="Turgeon B."/>
            <person name="Goodwin S."/>
            <person name="Spatafora J."/>
            <person name="Crous P."/>
            <person name="Grigoriev I."/>
        </authorList>
    </citation>
    <scope>NUCLEOTIDE SEQUENCE</scope>
    <source>
        <strain evidence="1">CBS 130266</strain>
    </source>
</reference>
<accession>A0A9P4U2S6</accession>
<comment type="caution">
    <text evidence="1">The sequence shown here is derived from an EMBL/GenBank/DDBJ whole genome shotgun (WGS) entry which is preliminary data.</text>
</comment>
<dbReference type="Proteomes" id="UP000800235">
    <property type="component" value="Unassembled WGS sequence"/>
</dbReference>
<name>A0A9P4U2S6_9PEZI</name>
<dbReference type="EMBL" id="MU007015">
    <property type="protein sequence ID" value="KAF2434826.1"/>
    <property type="molecule type" value="Genomic_DNA"/>
</dbReference>
<gene>
    <name evidence="1" type="ORF">EJ08DRAFT_431798</name>
</gene>
<proteinExistence type="predicted"/>
<protein>
    <submittedName>
        <fullName evidence="1">Uncharacterized protein</fullName>
    </submittedName>
</protein>
<sequence>MSHARLADQICQMYYDTIFTSHTLYFMCILLWPVCCAVQRVPTILPHFALPHQKPNLAGILKLFRVRVEANPLQLLTTISCSALQCCWNLVKLVLKFWRGYFQPCKRSRICLYQRHKRLALASSSQKQRPREQ</sequence>
<evidence type="ECO:0000313" key="2">
    <source>
        <dbReference type="Proteomes" id="UP000800235"/>
    </source>
</evidence>
<keyword evidence="2" id="KW-1185">Reference proteome</keyword>
<organism evidence="1 2">
    <name type="scientific">Tothia fuscella</name>
    <dbReference type="NCBI Taxonomy" id="1048955"/>
    <lineage>
        <taxon>Eukaryota</taxon>
        <taxon>Fungi</taxon>
        <taxon>Dikarya</taxon>
        <taxon>Ascomycota</taxon>
        <taxon>Pezizomycotina</taxon>
        <taxon>Dothideomycetes</taxon>
        <taxon>Pleosporomycetidae</taxon>
        <taxon>Venturiales</taxon>
        <taxon>Cylindrosympodiaceae</taxon>
        <taxon>Tothia</taxon>
    </lineage>
</organism>
<dbReference type="AlphaFoldDB" id="A0A9P4U2S6"/>
<evidence type="ECO:0000313" key="1">
    <source>
        <dbReference type="EMBL" id="KAF2434826.1"/>
    </source>
</evidence>